<evidence type="ECO:0000313" key="1">
    <source>
        <dbReference type="EMBL" id="VDN15219.1"/>
    </source>
</evidence>
<accession>A0A3P7P3T5</accession>
<sequence>MVRSESAKEDNRNGAGLSLALDQLSAEISALENSANLGERIHTSLEASLQHLRNEISELLDMWEFQVSTR</sequence>
<gene>
    <name evidence="1" type="ORF">DILT_LOCUS11050</name>
</gene>
<evidence type="ECO:0000313" key="2">
    <source>
        <dbReference type="Proteomes" id="UP000281553"/>
    </source>
</evidence>
<dbReference type="Proteomes" id="UP000281553">
    <property type="component" value="Unassembled WGS sequence"/>
</dbReference>
<keyword evidence="2" id="KW-1185">Reference proteome</keyword>
<organism evidence="1 2">
    <name type="scientific">Dibothriocephalus latus</name>
    <name type="common">Fish tapeworm</name>
    <name type="synonym">Diphyllobothrium latum</name>
    <dbReference type="NCBI Taxonomy" id="60516"/>
    <lineage>
        <taxon>Eukaryota</taxon>
        <taxon>Metazoa</taxon>
        <taxon>Spiralia</taxon>
        <taxon>Lophotrochozoa</taxon>
        <taxon>Platyhelminthes</taxon>
        <taxon>Cestoda</taxon>
        <taxon>Eucestoda</taxon>
        <taxon>Diphyllobothriidea</taxon>
        <taxon>Diphyllobothriidae</taxon>
        <taxon>Dibothriocephalus</taxon>
    </lineage>
</organism>
<protein>
    <submittedName>
        <fullName evidence="1">Uncharacterized protein</fullName>
    </submittedName>
</protein>
<dbReference type="AlphaFoldDB" id="A0A3P7P3T5"/>
<name>A0A3P7P3T5_DIBLA</name>
<dbReference type="EMBL" id="UYRU01061791">
    <property type="protein sequence ID" value="VDN15219.1"/>
    <property type="molecule type" value="Genomic_DNA"/>
</dbReference>
<proteinExistence type="predicted"/>
<reference evidence="1 2" key="1">
    <citation type="submission" date="2018-11" db="EMBL/GenBank/DDBJ databases">
        <authorList>
            <consortium name="Pathogen Informatics"/>
        </authorList>
    </citation>
    <scope>NUCLEOTIDE SEQUENCE [LARGE SCALE GENOMIC DNA]</scope>
</reference>